<dbReference type="Pfam" id="PF10604">
    <property type="entry name" value="Polyketide_cyc2"/>
    <property type="match status" value="1"/>
</dbReference>
<proteinExistence type="predicted"/>
<dbReference type="SUPFAM" id="SSF55961">
    <property type="entry name" value="Bet v1-like"/>
    <property type="match status" value="1"/>
</dbReference>
<dbReference type="KEGG" id="cdx:CDES_06245"/>
<dbReference type="Gene3D" id="3.30.530.20">
    <property type="match status" value="1"/>
</dbReference>
<dbReference type="PANTHER" id="PTHR36166">
    <property type="entry name" value="CHROMOSOME 9, WHOLE GENOME SHOTGUN SEQUENCE"/>
    <property type="match status" value="1"/>
</dbReference>
<evidence type="ECO:0008006" key="3">
    <source>
        <dbReference type="Google" id="ProtNLM"/>
    </source>
</evidence>
<reference evidence="1 2" key="1">
    <citation type="submission" date="2014-08" db="EMBL/GenBank/DDBJ databases">
        <title>Complete genome sequence of Corynebacterium deserti GIMN1.010 (=DSM 45689), isolated from desert sand in western China.</title>
        <authorList>
            <person name="Ruckert C."/>
            <person name="Albersmeier A."/>
            <person name="Kalinowski J."/>
        </authorList>
    </citation>
    <scope>NUCLEOTIDE SEQUENCE [LARGE SCALE GENOMIC DNA]</scope>
    <source>
        <strain evidence="1 2">GIMN1.010</strain>
    </source>
</reference>
<dbReference type="CDD" id="cd07822">
    <property type="entry name" value="SRPBCC_4"/>
    <property type="match status" value="1"/>
</dbReference>
<dbReference type="RefSeq" id="WP_053544721.1">
    <property type="nucleotide sequence ID" value="NZ_CP009220.1"/>
</dbReference>
<evidence type="ECO:0000313" key="1">
    <source>
        <dbReference type="EMBL" id="ALC05677.1"/>
    </source>
</evidence>
<dbReference type="InterPro" id="IPR023393">
    <property type="entry name" value="START-like_dom_sf"/>
</dbReference>
<dbReference type="STRING" id="931089.CDES_06245"/>
<gene>
    <name evidence="1" type="ORF">CDES_06245</name>
</gene>
<accession>A0A0M4CFR9</accession>
<sequence>MPFPALLLPLIFWTAIAALSSWAVSRALPLRANNSIVIDAPAEKVWDVVTDLDRLSEWNEHIIYVRANGEIAQGMRVKMKTQHPESSKLTATFRPVVSVFRPEREVTWSAKIIAKWLLAVTDTTELEPLEDGRTKVHQEMHFSGVLSPGVPFLASISRLKENSNLKLKELVEGNAK</sequence>
<dbReference type="EMBL" id="CP009220">
    <property type="protein sequence ID" value="ALC05677.1"/>
    <property type="molecule type" value="Genomic_DNA"/>
</dbReference>
<dbReference type="AlphaFoldDB" id="A0A0M4CFR9"/>
<dbReference type="InterPro" id="IPR019587">
    <property type="entry name" value="Polyketide_cyclase/dehydratase"/>
</dbReference>
<dbReference type="Proteomes" id="UP000068067">
    <property type="component" value="Chromosome"/>
</dbReference>
<keyword evidence="2" id="KW-1185">Reference proteome</keyword>
<dbReference type="PATRIC" id="fig|931089.4.peg.1269"/>
<name>A0A0M4CFR9_9CORY</name>
<protein>
    <recommendedName>
        <fullName evidence="3">Coenzyme Q-binding protein COQ10 START domain-containing protein</fullName>
    </recommendedName>
</protein>
<organism evidence="1 2">
    <name type="scientific">Corynebacterium deserti GIMN1.010</name>
    <dbReference type="NCBI Taxonomy" id="931089"/>
    <lineage>
        <taxon>Bacteria</taxon>
        <taxon>Bacillati</taxon>
        <taxon>Actinomycetota</taxon>
        <taxon>Actinomycetes</taxon>
        <taxon>Mycobacteriales</taxon>
        <taxon>Corynebacteriaceae</taxon>
        <taxon>Corynebacterium</taxon>
    </lineage>
</organism>
<dbReference type="OrthoDB" id="191189at2"/>
<dbReference type="PANTHER" id="PTHR36166:SF1">
    <property type="entry name" value="SRPBCC DOMAIN-CONTAINING PROTEIN"/>
    <property type="match status" value="1"/>
</dbReference>
<evidence type="ECO:0000313" key="2">
    <source>
        <dbReference type="Proteomes" id="UP000068067"/>
    </source>
</evidence>